<organism evidence="1 2">
    <name type="scientific">[Torrubiella] hemipterigena</name>
    <dbReference type="NCBI Taxonomy" id="1531966"/>
    <lineage>
        <taxon>Eukaryota</taxon>
        <taxon>Fungi</taxon>
        <taxon>Dikarya</taxon>
        <taxon>Ascomycota</taxon>
        <taxon>Pezizomycotina</taxon>
        <taxon>Sordariomycetes</taxon>
        <taxon>Hypocreomycetidae</taxon>
        <taxon>Hypocreales</taxon>
        <taxon>Clavicipitaceae</taxon>
        <taxon>Clavicipitaceae incertae sedis</taxon>
        <taxon>'Torrubiella' clade</taxon>
    </lineage>
</organism>
<dbReference type="GO" id="GO:0009116">
    <property type="term" value="P:nucleoside metabolic process"/>
    <property type="evidence" value="ECO:0007669"/>
    <property type="project" value="InterPro"/>
</dbReference>
<accession>A0A0A1TRL1</accession>
<dbReference type="Gene3D" id="3.40.50.1580">
    <property type="entry name" value="Nucleoside phosphorylase domain"/>
    <property type="match status" value="1"/>
</dbReference>
<dbReference type="AlphaFoldDB" id="A0A0A1TRL1"/>
<protein>
    <submittedName>
        <fullName evidence="1">Uncharacterized protein</fullName>
    </submittedName>
</protein>
<dbReference type="InterPro" id="IPR035994">
    <property type="entry name" value="Nucleoside_phosphorylase_sf"/>
</dbReference>
<dbReference type="Proteomes" id="UP000039046">
    <property type="component" value="Unassembled WGS sequence"/>
</dbReference>
<gene>
    <name evidence="1" type="ORF">VHEMI10260</name>
</gene>
<dbReference type="STRING" id="1531966.A0A0A1TRL1"/>
<dbReference type="EMBL" id="CDHN01000007">
    <property type="protein sequence ID" value="CEJ94745.1"/>
    <property type="molecule type" value="Genomic_DNA"/>
</dbReference>
<evidence type="ECO:0000313" key="2">
    <source>
        <dbReference type="Proteomes" id="UP000039046"/>
    </source>
</evidence>
<evidence type="ECO:0000313" key="1">
    <source>
        <dbReference type="EMBL" id="CEJ94745.1"/>
    </source>
</evidence>
<reference evidence="1 2" key="1">
    <citation type="journal article" date="2015" name="Genome Announc.">
        <title>Draft Genome Sequence and Gene Annotation of the Entomopathogenic Fungus Verticillium hemipterigenum.</title>
        <authorList>
            <person name="Horn F."/>
            <person name="Habel A."/>
            <person name="Scharf D.H."/>
            <person name="Dworschak J."/>
            <person name="Brakhage A.A."/>
            <person name="Guthke R."/>
            <person name="Hertweck C."/>
            <person name="Linde J."/>
        </authorList>
    </citation>
    <scope>NUCLEOTIDE SEQUENCE [LARGE SCALE GENOMIC DNA]</scope>
</reference>
<dbReference type="GO" id="GO:0003824">
    <property type="term" value="F:catalytic activity"/>
    <property type="evidence" value="ECO:0007669"/>
    <property type="project" value="InterPro"/>
</dbReference>
<keyword evidence="2" id="KW-1185">Reference proteome</keyword>
<proteinExistence type="predicted"/>
<dbReference type="OrthoDB" id="3503419at2759"/>
<name>A0A0A1TRL1_9HYPO</name>
<dbReference type="SUPFAM" id="SSF53167">
    <property type="entry name" value="Purine and uridine phosphorylases"/>
    <property type="match status" value="1"/>
</dbReference>
<dbReference type="HOGENOM" id="CLU_049221_0_0_1"/>
<sequence>MKESLETYITQRIHQDVLSRQWHHIIISGTIQRSAPATISSWERTDRPFNYRRPTATIEDDSTITLHCLPSASCVQHYASVISTYLSLTGGNPAIVQVKIPRDDTLANIFLASNLPQIEKSDVFIIGDVDLLRGLSAGVSWGNQSEDELFAWHRYTSRNGNIATLLGCRESIWGEASGALSRLVHKIADAQCIIYVGKVGSLHPGPTPNTTIASGSSAILDGKLITWDSPLEQAIEGFERVTVGSQITVSSPLCETNDWLETWKEKCMWVDCESGHIARVANETRMDFGYLHIVSDNLSCESRDNLSNEHFDDVGSKREGVL</sequence>